<feature type="region of interest" description="Disordered" evidence="1">
    <location>
        <begin position="56"/>
        <end position="134"/>
    </location>
</feature>
<comment type="caution">
    <text evidence="2">The sequence shown here is derived from an EMBL/GenBank/DDBJ whole genome shotgun (WGS) entry which is preliminary data.</text>
</comment>
<organism evidence="2 3">
    <name type="scientific">Amycolatopsis rubida</name>
    <dbReference type="NCBI Taxonomy" id="112413"/>
    <lineage>
        <taxon>Bacteria</taxon>
        <taxon>Bacillati</taxon>
        <taxon>Actinomycetota</taxon>
        <taxon>Actinomycetes</taxon>
        <taxon>Pseudonocardiales</taxon>
        <taxon>Pseudonocardiaceae</taxon>
        <taxon>Amycolatopsis</taxon>
    </lineage>
</organism>
<gene>
    <name evidence="2" type="ORF">G3I59_19495</name>
</gene>
<accession>A0ABX0BTY9</accession>
<dbReference type="EMBL" id="JAAGNC010000094">
    <property type="protein sequence ID" value="NEC57719.1"/>
    <property type="molecule type" value="Genomic_DNA"/>
</dbReference>
<sequence length="134" mass="13527">MLGTNDDVAATFPEFASPAPLGKTRTATTNAATTATNATTARRFRARNPCLAERAIPVPSEAWTPSPFNGDALFSSGESPPNEDSAASPEVSPLSGDKLVDAGFSPLAGDDSPTGERPGPTVSAPIGDASPAAE</sequence>
<dbReference type="RefSeq" id="WP_163069781.1">
    <property type="nucleotide sequence ID" value="NZ_JAAGNC010000094.1"/>
</dbReference>
<protein>
    <submittedName>
        <fullName evidence="2">Uncharacterized protein</fullName>
    </submittedName>
</protein>
<evidence type="ECO:0000256" key="1">
    <source>
        <dbReference type="SAM" id="MobiDB-lite"/>
    </source>
</evidence>
<feature type="compositionally biased region" description="Low complexity" evidence="1">
    <location>
        <begin position="24"/>
        <end position="41"/>
    </location>
</feature>
<proteinExistence type="predicted"/>
<feature type="region of interest" description="Disordered" evidence="1">
    <location>
        <begin position="1"/>
        <end position="41"/>
    </location>
</feature>
<evidence type="ECO:0000313" key="2">
    <source>
        <dbReference type="EMBL" id="NEC57719.1"/>
    </source>
</evidence>
<keyword evidence="3" id="KW-1185">Reference proteome</keyword>
<reference evidence="2 3" key="1">
    <citation type="submission" date="2020-01" db="EMBL/GenBank/DDBJ databases">
        <title>Insect and environment-associated Actinomycetes.</title>
        <authorList>
            <person name="Currrie C."/>
            <person name="Chevrette M."/>
            <person name="Carlson C."/>
            <person name="Stubbendieck R."/>
            <person name="Wendt-Pienkowski E."/>
        </authorList>
    </citation>
    <scope>NUCLEOTIDE SEQUENCE [LARGE SCALE GENOMIC DNA]</scope>
    <source>
        <strain evidence="2 3">SID8386</strain>
    </source>
</reference>
<name>A0ABX0BTY9_9PSEU</name>
<dbReference type="Proteomes" id="UP000470404">
    <property type="component" value="Unassembled WGS sequence"/>
</dbReference>
<evidence type="ECO:0000313" key="3">
    <source>
        <dbReference type="Proteomes" id="UP000470404"/>
    </source>
</evidence>